<name>A0A0F9MX72_9ZZZZ</name>
<accession>A0A0F9MX72</accession>
<protein>
    <submittedName>
        <fullName evidence="1">Uncharacterized protein</fullName>
    </submittedName>
</protein>
<sequence>MTTHDVKRVACNPEDVELPDVEVGPTLVLLLLRFALQSLAHGTCVRALLRVVVSNRPHGRLPPRLPVARCARWSRLGARWRWH</sequence>
<dbReference type="AlphaFoldDB" id="A0A0F9MX72"/>
<dbReference type="EMBL" id="LAZR01004259">
    <property type="protein sequence ID" value="KKN10274.1"/>
    <property type="molecule type" value="Genomic_DNA"/>
</dbReference>
<reference evidence="1" key="1">
    <citation type="journal article" date="2015" name="Nature">
        <title>Complex archaea that bridge the gap between prokaryotes and eukaryotes.</title>
        <authorList>
            <person name="Spang A."/>
            <person name="Saw J.H."/>
            <person name="Jorgensen S.L."/>
            <person name="Zaremba-Niedzwiedzka K."/>
            <person name="Martijn J."/>
            <person name="Lind A.E."/>
            <person name="van Eijk R."/>
            <person name="Schleper C."/>
            <person name="Guy L."/>
            <person name="Ettema T.J."/>
        </authorList>
    </citation>
    <scope>NUCLEOTIDE SEQUENCE</scope>
</reference>
<gene>
    <name evidence="1" type="ORF">LCGC14_1038160</name>
</gene>
<organism evidence="1">
    <name type="scientific">marine sediment metagenome</name>
    <dbReference type="NCBI Taxonomy" id="412755"/>
    <lineage>
        <taxon>unclassified sequences</taxon>
        <taxon>metagenomes</taxon>
        <taxon>ecological metagenomes</taxon>
    </lineage>
</organism>
<comment type="caution">
    <text evidence="1">The sequence shown here is derived from an EMBL/GenBank/DDBJ whole genome shotgun (WGS) entry which is preliminary data.</text>
</comment>
<proteinExistence type="predicted"/>
<evidence type="ECO:0000313" key="1">
    <source>
        <dbReference type="EMBL" id="KKN10274.1"/>
    </source>
</evidence>